<evidence type="ECO:0000256" key="1">
    <source>
        <dbReference type="ARBA" id="ARBA00023016"/>
    </source>
</evidence>
<evidence type="ECO:0000259" key="4">
    <source>
        <dbReference type="Pfam" id="PF01965"/>
    </source>
</evidence>
<evidence type="ECO:0000313" key="5">
    <source>
        <dbReference type="EMBL" id="MBD2842629.1"/>
    </source>
</evidence>
<dbReference type="Proteomes" id="UP000635384">
    <property type="component" value="Unassembled WGS sequence"/>
</dbReference>
<evidence type="ECO:0000256" key="3">
    <source>
        <dbReference type="ARBA" id="ARBA00038493"/>
    </source>
</evidence>
<keyword evidence="5" id="KW-0315">Glutamine amidotransferase</keyword>
<dbReference type="PANTHER" id="PTHR48094:SF11">
    <property type="entry name" value="GLUTATHIONE-INDEPENDENT GLYOXALASE HSP31-RELATED"/>
    <property type="match status" value="1"/>
</dbReference>
<evidence type="ECO:0000256" key="2">
    <source>
        <dbReference type="ARBA" id="ARBA00023239"/>
    </source>
</evidence>
<keyword evidence="6" id="KW-1185">Reference proteome</keyword>
<dbReference type="InterPro" id="IPR029062">
    <property type="entry name" value="Class_I_gatase-like"/>
</dbReference>
<feature type="domain" description="DJ-1/PfpI" evidence="4">
    <location>
        <begin position="26"/>
        <end position="223"/>
    </location>
</feature>
<sequence length="227" mass="24765">MSKSILFVMTSNDMLGDTGEKTGMWLEEFAAPFYVFTDAGIDIELASAKGGEVPIDPESLEDDYQTDATRRYLADDDSQARMKSTVPIEAVDASRYDAVYYPGGHGPLWDLVESARSRDLIEAFASTDKPLGIVCHAPAVLKNVRGTEGQPYVEGRSLTGFTNSEERAMGLEDAVPFLLEDMLKERGARFEKAPDFEANVVADGKLVTGQNPASSKGAAREMLNMLH</sequence>
<comment type="caution">
    <text evidence="5">The sequence shown here is derived from an EMBL/GenBank/DDBJ whole genome shotgun (WGS) entry which is preliminary data.</text>
</comment>
<keyword evidence="2" id="KW-0456">Lyase</keyword>
<dbReference type="InterPro" id="IPR002818">
    <property type="entry name" value="DJ-1/PfpI"/>
</dbReference>
<dbReference type="CDD" id="cd03141">
    <property type="entry name" value="GATase1_Hsp31_like"/>
    <property type="match status" value="1"/>
</dbReference>
<dbReference type="PANTHER" id="PTHR48094">
    <property type="entry name" value="PROTEIN/NUCLEIC ACID DEGLYCASE DJ-1-RELATED"/>
    <property type="match status" value="1"/>
</dbReference>
<protein>
    <submittedName>
        <fullName evidence="5">Type 1 glutamine amidotransferase domain-containing protein</fullName>
    </submittedName>
</protein>
<accession>A0ABR8KW32</accession>
<dbReference type="EMBL" id="JACXLC010000001">
    <property type="protein sequence ID" value="MBD2842629.1"/>
    <property type="molecule type" value="Genomic_DNA"/>
</dbReference>
<reference evidence="5 6" key="1">
    <citation type="submission" date="2020-09" db="EMBL/GenBank/DDBJ databases">
        <authorList>
            <person name="Yoon J.-W."/>
        </authorList>
    </citation>
    <scope>NUCLEOTIDE SEQUENCE [LARGE SCALE GENOMIC DNA]</scope>
    <source>
        <strain evidence="5 6">KMU-140</strain>
    </source>
</reference>
<dbReference type="SUPFAM" id="SSF52317">
    <property type="entry name" value="Class I glutamine amidotransferase-like"/>
    <property type="match status" value="1"/>
</dbReference>
<dbReference type="InterPro" id="IPR050325">
    <property type="entry name" value="Prot/Nucl_acid_deglycase"/>
</dbReference>
<name>A0ABR8KW32_9SPHN</name>
<comment type="similarity">
    <text evidence="3">Belongs to the peptidase C56 family. HSP31-like subfamily.</text>
</comment>
<evidence type="ECO:0000313" key="6">
    <source>
        <dbReference type="Proteomes" id="UP000635384"/>
    </source>
</evidence>
<organism evidence="5 6">
    <name type="scientific">Erythrobacter rubeus</name>
    <dbReference type="NCBI Taxonomy" id="2760803"/>
    <lineage>
        <taxon>Bacteria</taxon>
        <taxon>Pseudomonadati</taxon>
        <taxon>Pseudomonadota</taxon>
        <taxon>Alphaproteobacteria</taxon>
        <taxon>Sphingomonadales</taxon>
        <taxon>Erythrobacteraceae</taxon>
        <taxon>Erythrobacter/Porphyrobacter group</taxon>
        <taxon>Erythrobacter</taxon>
    </lineage>
</organism>
<dbReference type="Gene3D" id="3.40.50.880">
    <property type="match status" value="1"/>
</dbReference>
<keyword evidence="1" id="KW-0346">Stress response</keyword>
<proteinExistence type="inferred from homology"/>
<dbReference type="Pfam" id="PF01965">
    <property type="entry name" value="DJ-1_PfpI"/>
    <property type="match status" value="1"/>
</dbReference>
<gene>
    <name evidence="5" type="ORF">IB285_10200</name>
</gene>